<evidence type="ECO:0000313" key="3">
    <source>
        <dbReference type="EMBL" id="SFA94699.1"/>
    </source>
</evidence>
<comment type="similarity">
    <text evidence="1">Belongs to the transferase hexapeptide repeat family.</text>
</comment>
<evidence type="ECO:0000256" key="1">
    <source>
        <dbReference type="ARBA" id="ARBA00007274"/>
    </source>
</evidence>
<gene>
    <name evidence="3" type="ORF">SAMN05421867_10448</name>
</gene>
<reference evidence="3 4" key="1">
    <citation type="submission" date="2016-10" db="EMBL/GenBank/DDBJ databases">
        <authorList>
            <person name="de Groot N.N."/>
        </authorList>
    </citation>
    <scope>NUCLEOTIDE SEQUENCE [LARGE SCALE GENOMIC DNA]</scope>
    <source>
        <strain evidence="3 4">CGMCC 4.6945</strain>
    </source>
</reference>
<dbReference type="PANTHER" id="PTHR23416:SF23">
    <property type="entry name" value="ACETYLTRANSFERASE C18B11.09C-RELATED"/>
    <property type="match status" value="1"/>
</dbReference>
<evidence type="ECO:0000313" key="4">
    <source>
        <dbReference type="Proteomes" id="UP000199012"/>
    </source>
</evidence>
<dbReference type="AlphaFoldDB" id="A0A1I0X110"/>
<organism evidence="3 4">
    <name type="scientific">Cellulomonas marina</name>
    <dbReference type="NCBI Taxonomy" id="988821"/>
    <lineage>
        <taxon>Bacteria</taxon>
        <taxon>Bacillati</taxon>
        <taxon>Actinomycetota</taxon>
        <taxon>Actinomycetes</taxon>
        <taxon>Micrococcales</taxon>
        <taxon>Cellulomonadaceae</taxon>
        <taxon>Cellulomonas</taxon>
    </lineage>
</organism>
<dbReference type="InterPro" id="IPR011004">
    <property type="entry name" value="Trimer_LpxA-like_sf"/>
</dbReference>
<dbReference type="SUPFAM" id="SSF51161">
    <property type="entry name" value="Trimeric LpxA-like enzymes"/>
    <property type="match status" value="1"/>
</dbReference>
<name>A0A1I0X110_9CELL</name>
<proteinExistence type="inferred from homology"/>
<dbReference type="GO" id="GO:0008374">
    <property type="term" value="F:O-acyltransferase activity"/>
    <property type="evidence" value="ECO:0007669"/>
    <property type="project" value="TreeGrafter"/>
</dbReference>
<keyword evidence="2 3" id="KW-0808">Transferase</keyword>
<keyword evidence="4" id="KW-1185">Reference proteome</keyword>
<dbReference type="Proteomes" id="UP000199012">
    <property type="component" value="Unassembled WGS sequence"/>
</dbReference>
<dbReference type="InterPro" id="IPR001451">
    <property type="entry name" value="Hexapep"/>
</dbReference>
<protein>
    <submittedName>
        <fullName evidence="3">Acetyltransferase (Isoleucine patch superfamily)</fullName>
    </submittedName>
</protein>
<dbReference type="EMBL" id="FOKA01000004">
    <property type="protein sequence ID" value="SFA94699.1"/>
    <property type="molecule type" value="Genomic_DNA"/>
</dbReference>
<accession>A0A1I0X110</accession>
<dbReference type="InterPro" id="IPR051159">
    <property type="entry name" value="Hexapeptide_acetyltransf"/>
</dbReference>
<dbReference type="Gene3D" id="2.160.10.10">
    <property type="entry name" value="Hexapeptide repeat proteins"/>
    <property type="match status" value="1"/>
</dbReference>
<dbReference type="PANTHER" id="PTHR23416">
    <property type="entry name" value="SIALIC ACID SYNTHASE-RELATED"/>
    <property type="match status" value="1"/>
</dbReference>
<evidence type="ECO:0000256" key="2">
    <source>
        <dbReference type="ARBA" id="ARBA00022679"/>
    </source>
</evidence>
<dbReference type="Pfam" id="PF14602">
    <property type="entry name" value="Hexapep_2"/>
    <property type="match status" value="1"/>
</dbReference>
<dbReference type="RefSeq" id="WP_175499325.1">
    <property type="nucleotide sequence ID" value="NZ_BONM01000015.1"/>
</dbReference>
<sequence>MTVARGSVIRSGNVFKGVDQLSIGEHAYIGSWNFFTAGAEFASTCGPAKLTVRASASITGRHYFDCSGGVSIGAFSTIAGLRSTILSHGIDVTENEQRALPVTIGDYCLVGSNCTILAGAALPARSVLAAGAVLVRVSDRAVVPAGLYAGVPARLKGSTEGGYFSRTERSVAPKS</sequence>